<sequence length="375" mass="42510">MSAENKKFQVVVKNLPYHTSWQKLKDLFNQTCPVEHADVVKRGNSTIGYVTFSSEDKVNEALLTYDNFTWEGKEIKVYKAGEEEEEEPVQVNSTSLYVGNLPYTYGWQELKDLFRSTKGEVVRADVFKDFQGRSKGYGIVQMKSVEDAIRAIEDLDGFEIEGRKLEVREDRNSSKEGCQLHVGNLLFEERWQSLKEHFSKAGNVVHADIVLDNSGRSKGFGTVLMSTPEEATKAIEMFNNTDFNGRVIQVKLDKFAGDTRSNNYRGGRGGFNSRGGRGKPYRGGRGSYNNGNRSPQKTIDVQVGNIPFSTRWKELKDLVEKLGLNPTFTDVAIEGSRPLGFGIVSFKTEEEAEEAIKKLNDYEYQERKLFARINN</sequence>
<name>A0A1Y2ET17_9FUNG</name>
<dbReference type="PROSITE" id="PS50102">
    <property type="entry name" value="RRM"/>
    <property type="match status" value="4"/>
</dbReference>
<dbReference type="EMBL" id="MCOG01000031">
    <property type="protein sequence ID" value="ORY73975.1"/>
    <property type="molecule type" value="Genomic_DNA"/>
</dbReference>
<dbReference type="AlphaFoldDB" id="A0A1Y2ET17"/>
<evidence type="ECO:0000313" key="5">
    <source>
        <dbReference type="EMBL" id="ORY73975.1"/>
    </source>
</evidence>
<dbReference type="PANTHER" id="PTHR23003">
    <property type="entry name" value="RNA RECOGNITION MOTIF RRM DOMAIN CONTAINING PROTEIN"/>
    <property type="match status" value="1"/>
</dbReference>
<dbReference type="SUPFAM" id="SSF54928">
    <property type="entry name" value="RNA-binding domain, RBD"/>
    <property type="match status" value="4"/>
</dbReference>
<dbReference type="GO" id="GO:1990904">
    <property type="term" value="C:ribonucleoprotein complex"/>
    <property type="evidence" value="ECO:0007669"/>
    <property type="project" value="TreeGrafter"/>
</dbReference>
<dbReference type="GO" id="GO:0005634">
    <property type="term" value="C:nucleus"/>
    <property type="evidence" value="ECO:0007669"/>
    <property type="project" value="TreeGrafter"/>
</dbReference>
<dbReference type="FunFam" id="3.30.70.330:FF:000034">
    <property type="entry name" value="heterogeneous nuclear ribonucleoprotein M isoform X1"/>
    <property type="match status" value="1"/>
</dbReference>
<gene>
    <name evidence="5" type="ORF">LY90DRAFT_502828</name>
</gene>
<proteinExistence type="predicted"/>
<comment type="caution">
    <text evidence="5">The sequence shown here is derived from an EMBL/GenBank/DDBJ whole genome shotgun (WGS) entry which is preliminary data.</text>
</comment>
<dbReference type="InterPro" id="IPR012677">
    <property type="entry name" value="Nucleotide-bd_a/b_plait_sf"/>
</dbReference>
<dbReference type="Pfam" id="PF00076">
    <property type="entry name" value="RRM_1"/>
    <property type="match status" value="4"/>
</dbReference>
<dbReference type="GO" id="GO:0005737">
    <property type="term" value="C:cytoplasm"/>
    <property type="evidence" value="ECO:0007669"/>
    <property type="project" value="TreeGrafter"/>
</dbReference>
<dbReference type="Proteomes" id="UP000193920">
    <property type="component" value="Unassembled WGS sequence"/>
</dbReference>
<feature type="domain" description="RRM" evidence="4">
    <location>
        <begin position="8"/>
        <end position="82"/>
    </location>
</feature>
<keyword evidence="1 2" id="KW-0694">RNA-binding</keyword>
<evidence type="ECO:0000313" key="6">
    <source>
        <dbReference type="Proteomes" id="UP000193920"/>
    </source>
</evidence>
<dbReference type="OrthoDB" id="1049195at2759"/>
<feature type="domain" description="RRM" evidence="4">
    <location>
        <begin position="299"/>
        <end position="375"/>
    </location>
</feature>
<evidence type="ECO:0000259" key="4">
    <source>
        <dbReference type="PROSITE" id="PS50102"/>
    </source>
</evidence>
<organism evidence="5 6">
    <name type="scientific">Neocallimastix californiae</name>
    <dbReference type="NCBI Taxonomy" id="1754190"/>
    <lineage>
        <taxon>Eukaryota</taxon>
        <taxon>Fungi</taxon>
        <taxon>Fungi incertae sedis</taxon>
        <taxon>Chytridiomycota</taxon>
        <taxon>Chytridiomycota incertae sedis</taxon>
        <taxon>Neocallimastigomycetes</taxon>
        <taxon>Neocallimastigales</taxon>
        <taxon>Neocallimastigaceae</taxon>
        <taxon>Neocallimastix</taxon>
    </lineage>
</organism>
<reference evidence="5 6" key="1">
    <citation type="submission" date="2016-08" db="EMBL/GenBank/DDBJ databases">
        <title>A Parts List for Fungal Cellulosomes Revealed by Comparative Genomics.</title>
        <authorList>
            <consortium name="DOE Joint Genome Institute"/>
            <person name="Haitjema C.H."/>
            <person name="Gilmore S.P."/>
            <person name="Henske J.K."/>
            <person name="Solomon K.V."/>
            <person name="De Groot R."/>
            <person name="Kuo A."/>
            <person name="Mondo S.J."/>
            <person name="Salamov A.A."/>
            <person name="Labutti K."/>
            <person name="Zhao Z."/>
            <person name="Chiniquy J."/>
            <person name="Barry K."/>
            <person name="Brewer H.M."/>
            <person name="Purvine S.O."/>
            <person name="Wright A.T."/>
            <person name="Boxma B."/>
            <person name="Van Alen T."/>
            <person name="Hackstein J.H."/>
            <person name="Baker S.E."/>
            <person name="Grigoriev I.V."/>
            <person name="O'Malley M.A."/>
        </authorList>
    </citation>
    <scope>NUCLEOTIDE SEQUENCE [LARGE SCALE GENOMIC DNA]</scope>
    <source>
        <strain evidence="5 6">G1</strain>
    </source>
</reference>
<dbReference type="SMART" id="SM00360">
    <property type="entry name" value="RRM"/>
    <property type="match status" value="4"/>
</dbReference>
<dbReference type="GO" id="GO:0003729">
    <property type="term" value="F:mRNA binding"/>
    <property type="evidence" value="ECO:0007669"/>
    <property type="project" value="TreeGrafter"/>
</dbReference>
<evidence type="ECO:0000256" key="1">
    <source>
        <dbReference type="ARBA" id="ARBA00022884"/>
    </source>
</evidence>
<dbReference type="PANTHER" id="PTHR23003:SF3">
    <property type="entry name" value="FI21236P1-RELATED"/>
    <property type="match status" value="1"/>
</dbReference>
<protein>
    <recommendedName>
        <fullName evidence="4">RRM domain-containing protein</fullName>
    </recommendedName>
</protein>
<dbReference type="InterPro" id="IPR050374">
    <property type="entry name" value="RRT5_SRSF_SR"/>
</dbReference>
<accession>A0A1Y2ET17</accession>
<evidence type="ECO:0000256" key="3">
    <source>
        <dbReference type="SAM" id="MobiDB-lite"/>
    </source>
</evidence>
<dbReference type="InterPro" id="IPR000504">
    <property type="entry name" value="RRM_dom"/>
</dbReference>
<dbReference type="STRING" id="1754190.A0A1Y2ET17"/>
<feature type="domain" description="RRM" evidence="4">
    <location>
        <begin position="94"/>
        <end position="172"/>
    </location>
</feature>
<dbReference type="InterPro" id="IPR035979">
    <property type="entry name" value="RBD_domain_sf"/>
</dbReference>
<feature type="domain" description="RRM" evidence="4">
    <location>
        <begin position="178"/>
        <end position="255"/>
    </location>
</feature>
<evidence type="ECO:0000256" key="2">
    <source>
        <dbReference type="PROSITE-ProRule" id="PRU00176"/>
    </source>
</evidence>
<feature type="compositionally biased region" description="Gly residues" evidence="3">
    <location>
        <begin position="266"/>
        <end position="275"/>
    </location>
</feature>
<feature type="region of interest" description="Disordered" evidence="3">
    <location>
        <begin position="263"/>
        <end position="296"/>
    </location>
</feature>
<keyword evidence="6" id="KW-1185">Reference proteome</keyword>
<dbReference type="Gene3D" id="3.30.70.330">
    <property type="match status" value="4"/>
</dbReference>